<evidence type="ECO:0000256" key="1">
    <source>
        <dbReference type="SAM" id="MobiDB-lite"/>
    </source>
</evidence>
<dbReference type="RefSeq" id="WP_203708321.1">
    <property type="nucleotide sequence ID" value="NZ_BAAALU010000047.1"/>
</dbReference>
<keyword evidence="3" id="KW-1185">Reference proteome</keyword>
<evidence type="ECO:0000313" key="3">
    <source>
        <dbReference type="Proteomes" id="UP000624325"/>
    </source>
</evidence>
<feature type="compositionally biased region" description="Low complexity" evidence="1">
    <location>
        <begin position="236"/>
        <end position="246"/>
    </location>
</feature>
<comment type="caution">
    <text evidence="2">The sequence shown here is derived from an EMBL/GenBank/DDBJ whole genome shotgun (WGS) entry which is preliminary data.</text>
</comment>
<feature type="compositionally biased region" description="Polar residues" evidence="1">
    <location>
        <begin position="108"/>
        <end position="118"/>
    </location>
</feature>
<protein>
    <submittedName>
        <fullName evidence="2">Uncharacterized protein</fullName>
    </submittedName>
</protein>
<organism evidence="2 3">
    <name type="scientific">Asanoa iriomotensis</name>
    <dbReference type="NCBI Taxonomy" id="234613"/>
    <lineage>
        <taxon>Bacteria</taxon>
        <taxon>Bacillati</taxon>
        <taxon>Actinomycetota</taxon>
        <taxon>Actinomycetes</taxon>
        <taxon>Micromonosporales</taxon>
        <taxon>Micromonosporaceae</taxon>
        <taxon>Asanoa</taxon>
    </lineage>
</organism>
<proteinExistence type="predicted"/>
<feature type="region of interest" description="Disordered" evidence="1">
    <location>
        <begin position="86"/>
        <end position="125"/>
    </location>
</feature>
<reference evidence="2 3" key="1">
    <citation type="submission" date="2021-01" db="EMBL/GenBank/DDBJ databases">
        <title>Whole genome shotgun sequence of Asanoa iriomotensis NBRC 100142.</title>
        <authorList>
            <person name="Komaki H."/>
            <person name="Tamura T."/>
        </authorList>
    </citation>
    <scope>NUCLEOTIDE SEQUENCE [LARGE SCALE GENOMIC DNA]</scope>
    <source>
        <strain evidence="2 3">NBRC 100142</strain>
    </source>
</reference>
<evidence type="ECO:0000313" key="2">
    <source>
        <dbReference type="EMBL" id="GIF61503.1"/>
    </source>
</evidence>
<feature type="region of interest" description="Disordered" evidence="1">
    <location>
        <begin position="234"/>
        <end position="305"/>
    </location>
</feature>
<sequence length="305" mass="33269">MAGRRPLPIPDHRPAKLLAEKLRLLKGRDISYRAMGKVTHTDHRAFSTTANGSYQSWPSVEQFLGALAKVGRAVTEEDVRECRALHRIGHRNQQQRPRSTADALRPTAPTNATDPSDSSEGEGGVDVPIVSVEYPLRTTAVPPSLAHAVHVQDLVTSLVDLVMEKRLDLDAWRTRGADSQEAGRSGSPEWEVLTGRRPPTWAVVRRIVAQAGGGTVDLARWELVWRRVTGAEHAAEATASADTGDSPAPGRPDSVAGQTQNGEPPRDAWWHPRWFGRNRSTPGDARQSTAGATNRRGSHRATVAR</sequence>
<gene>
    <name evidence="2" type="ORF">Air01nite_75980</name>
</gene>
<dbReference type="EMBL" id="BONC01000109">
    <property type="protein sequence ID" value="GIF61503.1"/>
    <property type="molecule type" value="Genomic_DNA"/>
</dbReference>
<name>A0ABQ4CFF8_9ACTN</name>
<accession>A0ABQ4CFF8</accession>
<dbReference type="Proteomes" id="UP000624325">
    <property type="component" value="Unassembled WGS sequence"/>
</dbReference>
<feature type="compositionally biased region" description="Polar residues" evidence="1">
    <location>
        <begin position="278"/>
        <end position="292"/>
    </location>
</feature>